<dbReference type="InterPro" id="IPR023303">
    <property type="entry name" value="NH3_CH4_mOase_suB_C"/>
</dbReference>
<sequence length="366" mass="40597">MRFCSPPVLMPVYTMRDISMRAKLVAKTFFLLTIFFGIVPTTPGDAQTSKGSALADEQQVKQFLSSLMSSDAAGKIKVVVRDAKYSPSTHELVIALSVTNAGVEAVRFGELVADGFRFLDPALFKLPVPYPEKFVVQSASLDNEVPIYPSGTRETTLKIGEFDRLLQSKRNARSRRGSSIRINGYLAFFSSTGRRYAVRIDKAVETPASETAETAQEQKLKRQFLDALDPVHAAPAIQAIVKDAAYDATAKTLTLEFQARNVGDEMVKFGELIVDERRFLNPRIYTAPVRNYPLQLVYTSAASIDSDNALTSGETREVKLVVSDFDSVMNARKDKMPAALDAFLEFWSPVGHRFVTRINAKFRATN</sequence>
<dbReference type="Pfam" id="PF04744">
    <property type="entry name" value="Monooxygenase_B"/>
    <property type="match status" value="2"/>
</dbReference>
<evidence type="ECO:0000313" key="1">
    <source>
        <dbReference type="EMBL" id="PWB95799.1"/>
    </source>
</evidence>
<evidence type="ECO:0000313" key="2">
    <source>
        <dbReference type="Proteomes" id="UP000245137"/>
    </source>
</evidence>
<comment type="caution">
    <text evidence="1">The sequence shown here is derived from an EMBL/GenBank/DDBJ whole genome shotgun (WGS) entry which is preliminary data.</text>
</comment>
<dbReference type="InterPro" id="IPR006833">
    <property type="entry name" value="NH3_CH4_mOase_B"/>
</dbReference>
<name>A0A2U1SW21_METSR</name>
<reference evidence="1 2" key="1">
    <citation type="journal article" date="2018" name="Appl. Microbiol. Biotechnol.">
        <title>Co-cultivation of the strictly anaerobic methanogen Methanosarcina barkeri with aerobic methanotrophs in an oxygen-limited membrane bioreactor.</title>
        <authorList>
            <person name="In 't Zandt M.H."/>
            <person name="van den Bosch T.J.M."/>
            <person name="Rijkers R."/>
            <person name="van Kessel M.A.H.J."/>
            <person name="Jetten M.S.M."/>
            <person name="Welte C.U."/>
        </authorList>
    </citation>
    <scope>NUCLEOTIDE SEQUENCE [LARGE SCALE GENOMIC DNA]</scope>
    <source>
        <strain evidence="1 2">DSM 17706</strain>
    </source>
</reference>
<dbReference type="AlphaFoldDB" id="A0A2U1SW21"/>
<keyword evidence="2" id="KW-1185">Reference proteome</keyword>
<proteinExistence type="predicted"/>
<dbReference type="Gene3D" id="2.60.40.1580">
    <property type="entry name" value="Particulate methane monooxygenase, b subunit. Chain: A, domain 3"/>
    <property type="match status" value="2"/>
</dbReference>
<dbReference type="Proteomes" id="UP000245137">
    <property type="component" value="Unassembled WGS sequence"/>
</dbReference>
<accession>A0A2U1SW21</accession>
<gene>
    <name evidence="1" type="ORF">C5689_01490</name>
</gene>
<dbReference type="EMBL" id="PUIV01000001">
    <property type="protein sequence ID" value="PWB95799.1"/>
    <property type="molecule type" value="Genomic_DNA"/>
</dbReference>
<protein>
    <submittedName>
        <fullName evidence="1">Uncharacterized protein</fullName>
    </submittedName>
</protein>
<organism evidence="1 2">
    <name type="scientific">Methylosinus sporium</name>
    <dbReference type="NCBI Taxonomy" id="428"/>
    <lineage>
        <taxon>Bacteria</taxon>
        <taxon>Pseudomonadati</taxon>
        <taxon>Pseudomonadota</taxon>
        <taxon>Alphaproteobacteria</taxon>
        <taxon>Hyphomicrobiales</taxon>
        <taxon>Methylocystaceae</taxon>
        <taxon>Methylosinus</taxon>
    </lineage>
</organism>